<organism evidence="2 3">
    <name type="scientific">Teratosphaeria destructans</name>
    <dbReference type="NCBI Taxonomy" id="418781"/>
    <lineage>
        <taxon>Eukaryota</taxon>
        <taxon>Fungi</taxon>
        <taxon>Dikarya</taxon>
        <taxon>Ascomycota</taxon>
        <taxon>Pezizomycotina</taxon>
        <taxon>Dothideomycetes</taxon>
        <taxon>Dothideomycetidae</taxon>
        <taxon>Mycosphaerellales</taxon>
        <taxon>Teratosphaeriaceae</taxon>
        <taxon>Teratosphaeria</taxon>
    </lineage>
</organism>
<feature type="region of interest" description="Disordered" evidence="1">
    <location>
        <begin position="1"/>
        <end position="23"/>
    </location>
</feature>
<dbReference type="OrthoDB" id="10346795at2759"/>
<comment type="caution">
    <text evidence="2">The sequence shown here is derived from an EMBL/GenBank/DDBJ whole genome shotgun (WGS) entry which is preliminary data.</text>
</comment>
<gene>
    <name evidence="2" type="ORF">Tdes44962_MAKER09167</name>
</gene>
<keyword evidence="3" id="KW-1185">Reference proteome</keyword>
<protein>
    <submittedName>
        <fullName evidence="2">Uncharacterized protein</fullName>
    </submittedName>
</protein>
<accession>A0A9W7W3Q6</accession>
<sequence length="129" mass="14588">MQSDAPPQAGPGSKAAPPPMDEPKPYLEYLTHYLADQWLVEGSSWDAIAPYYASNVRMDIDGVVVTNSREDFQKAFEEQRFERQGHITGVNVVMKEGNQRADVWVLSQSRVSELEAVKQVSMVVKYVIW</sequence>
<evidence type="ECO:0000313" key="2">
    <source>
        <dbReference type="EMBL" id="KAH9829132.1"/>
    </source>
</evidence>
<dbReference type="Proteomes" id="UP001138500">
    <property type="component" value="Unassembled WGS sequence"/>
</dbReference>
<evidence type="ECO:0000313" key="3">
    <source>
        <dbReference type="Proteomes" id="UP001138500"/>
    </source>
</evidence>
<evidence type="ECO:0000256" key="1">
    <source>
        <dbReference type="SAM" id="MobiDB-lite"/>
    </source>
</evidence>
<reference evidence="2 3" key="2">
    <citation type="journal article" date="2021" name="Curr. Genet.">
        <title>Genetic response to nitrogen starvation in the aggressive Eucalyptus foliar pathogen Teratosphaeria destructans.</title>
        <authorList>
            <person name="Havenga M."/>
            <person name="Wingfield B.D."/>
            <person name="Wingfield M.J."/>
            <person name="Dreyer L.L."/>
            <person name="Roets F."/>
            <person name="Aylward J."/>
        </authorList>
    </citation>
    <scope>NUCLEOTIDE SEQUENCE [LARGE SCALE GENOMIC DNA]</scope>
    <source>
        <strain evidence="2">CMW44962</strain>
    </source>
</reference>
<reference evidence="2 3" key="1">
    <citation type="journal article" date="2018" name="IMA Fungus">
        <title>IMA Genome-F 10: Nine draft genome sequences of Claviceps purpurea s.lat., including C. arundinis, C. humidiphila, and C. cf. spartinae, pseudomolecules for the pitch canker pathogen Fusarium circinatum, draft genome of Davidsoniella eucalypti, Grosmannia galeiformis, Quambalaria eucalypti, and Teratosphaeria destructans.</title>
        <authorList>
            <person name="Wingfield B.D."/>
            <person name="Liu M."/>
            <person name="Nguyen H.D."/>
            <person name="Lane F.A."/>
            <person name="Morgan S.W."/>
            <person name="De Vos L."/>
            <person name="Wilken P.M."/>
            <person name="Duong T.A."/>
            <person name="Aylward J."/>
            <person name="Coetzee M.P."/>
            <person name="Dadej K."/>
            <person name="De Beer Z.W."/>
            <person name="Findlay W."/>
            <person name="Havenga M."/>
            <person name="Kolarik M."/>
            <person name="Menzies J.G."/>
            <person name="Naidoo K."/>
            <person name="Pochopski O."/>
            <person name="Shoukouhi P."/>
            <person name="Santana Q.C."/>
            <person name="Seifert K.A."/>
            <person name="Soal N."/>
            <person name="Steenkamp E.T."/>
            <person name="Tatham C.T."/>
            <person name="van der Nest M.A."/>
            <person name="Wingfield M.J."/>
        </authorList>
    </citation>
    <scope>NUCLEOTIDE SEQUENCE [LARGE SCALE GENOMIC DNA]</scope>
    <source>
        <strain evidence="2">CMW44962</strain>
    </source>
</reference>
<name>A0A9W7W3Q6_9PEZI</name>
<proteinExistence type="predicted"/>
<dbReference type="EMBL" id="RIBY02001412">
    <property type="protein sequence ID" value="KAH9829132.1"/>
    <property type="molecule type" value="Genomic_DNA"/>
</dbReference>
<dbReference type="AlphaFoldDB" id="A0A9W7W3Q6"/>